<accession>A0ACB9M125</accession>
<dbReference type="Proteomes" id="UP000828941">
    <property type="component" value="Chromosome 10"/>
</dbReference>
<proteinExistence type="predicted"/>
<evidence type="ECO:0000313" key="1">
    <source>
        <dbReference type="EMBL" id="KAI4317710.1"/>
    </source>
</evidence>
<evidence type="ECO:0000313" key="2">
    <source>
        <dbReference type="Proteomes" id="UP000828941"/>
    </source>
</evidence>
<comment type="caution">
    <text evidence="1">The sequence shown here is derived from an EMBL/GenBank/DDBJ whole genome shotgun (WGS) entry which is preliminary data.</text>
</comment>
<keyword evidence="2" id="KW-1185">Reference proteome</keyword>
<sequence>MIKGNLLGVELAINNASGEGQMGSPHEPFIGLQFDSADEALEFYTSYAKRIGFKVRVGQLYRSRTDGSVSSRRYVCSKEGYQLSSRTGCPAFLRVQIRDSGKWVVDHFLKDHNHDLELEGEEFPPILPQKSLTALKSFTDATRKSKKKLLVAFKDDSSCPFGIYKRHRREGDEGQSTVVPYLGKEFSSVNEAYEFYHAYAVYAGFRIRIGQLFRSKNDGMIISRRFVCAKEGFQHPSRVGCAAYLRIKREPSGKWVIDRLQKDHNHTLDSEEEDRQNGFPASSILTEEVNSGLGNFNFNYTISKRSRENQINSVWYSLLSEYFQSRQAEDTGFFYAMEVDNGNFRSIFWSDGRSRYSCSQFGDVIVLDSSYRKGVYLVPFATFVGVNHHKQPVLLGCALIADESEESFTWLFQTWLRAMSGRQPVSIVADQDVSIQRAIAKVFPVTHHRFSFWQIKAKEQENLGPMGEGFINYYEKCVYHSQTADEFDTTWNALLNKYGLKDNAWLREMYDNRASWVHLYLRSTFFAGIPMNECVESYFGTLLNANTPLMEFIPRYERGLERCREEERRKDFDTSNLQPVLQTKEPVEEQCRRLYTLTIFKVFQKELLQCYSYLGFKIYEEGGLSRYLVRRCGTDIERHVVTFSASNLSVSCSCRMFEYEGVLCRHILRVFQILELREVPARYILHRWTRNAEDGVFPDIESWSSPQELRNLMLWSLRDTACKYVEAGATSLEKYKLASEILLEGGRKLCWHR</sequence>
<name>A0ACB9M125_BAUVA</name>
<reference evidence="1 2" key="1">
    <citation type="journal article" date="2022" name="DNA Res.">
        <title>Chromosomal-level genome assembly of the orchid tree Bauhinia variegata (Leguminosae; Cercidoideae) supports the allotetraploid origin hypothesis of Bauhinia.</title>
        <authorList>
            <person name="Zhong Y."/>
            <person name="Chen Y."/>
            <person name="Zheng D."/>
            <person name="Pang J."/>
            <person name="Liu Y."/>
            <person name="Luo S."/>
            <person name="Meng S."/>
            <person name="Qian L."/>
            <person name="Wei D."/>
            <person name="Dai S."/>
            <person name="Zhou R."/>
        </authorList>
    </citation>
    <scope>NUCLEOTIDE SEQUENCE [LARGE SCALE GENOMIC DNA]</scope>
    <source>
        <strain evidence="1">BV-YZ2020</strain>
    </source>
</reference>
<organism evidence="1 2">
    <name type="scientific">Bauhinia variegata</name>
    <name type="common">Purple orchid tree</name>
    <name type="synonym">Phanera variegata</name>
    <dbReference type="NCBI Taxonomy" id="167791"/>
    <lineage>
        <taxon>Eukaryota</taxon>
        <taxon>Viridiplantae</taxon>
        <taxon>Streptophyta</taxon>
        <taxon>Embryophyta</taxon>
        <taxon>Tracheophyta</taxon>
        <taxon>Spermatophyta</taxon>
        <taxon>Magnoliopsida</taxon>
        <taxon>eudicotyledons</taxon>
        <taxon>Gunneridae</taxon>
        <taxon>Pentapetalae</taxon>
        <taxon>rosids</taxon>
        <taxon>fabids</taxon>
        <taxon>Fabales</taxon>
        <taxon>Fabaceae</taxon>
        <taxon>Cercidoideae</taxon>
        <taxon>Cercideae</taxon>
        <taxon>Bauhiniinae</taxon>
        <taxon>Bauhinia</taxon>
    </lineage>
</organism>
<dbReference type="EMBL" id="CM039435">
    <property type="protein sequence ID" value="KAI4317710.1"/>
    <property type="molecule type" value="Genomic_DNA"/>
</dbReference>
<protein>
    <submittedName>
        <fullName evidence="1">Uncharacterized protein</fullName>
    </submittedName>
</protein>
<gene>
    <name evidence="1" type="ORF">L6164_025559</name>
</gene>